<sequence>MLVVLFMALSCFGKGLGALGRAVNADTAPRQIAGLSGAPLNACGNLSSITTPIAVGYVVDTSGSLNGALVHVGAHALVAVACCLFVVGEIRRVELT</sequence>
<gene>
    <name evidence="2" type="ORF">WT44_24345</name>
</gene>
<dbReference type="EMBL" id="LPHB01000059">
    <property type="protein sequence ID" value="KWA58007.1"/>
    <property type="molecule type" value="Genomic_DNA"/>
</dbReference>
<accession>A0A106PAP2</accession>
<dbReference type="SUPFAM" id="SSF103473">
    <property type="entry name" value="MFS general substrate transporter"/>
    <property type="match status" value="1"/>
</dbReference>
<evidence type="ECO:0000256" key="1">
    <source>
        <dbReference type="SAM" id="Phobius"/>
    </source>
</evidence>
<reference evidence="2 3" key="1">
    <citation type="submission" date="2015-11" db="EMBL/GenBank/DDBJ databases">
        <title>Expanding the genomic diversity of Burkholderia species for the development of highly accurate diagnostics.</title>
        <authorList>
            <person name="Sahl J."/>
            <person name="Keim P."/>
            <person name="Wagner D."/>
        </authorList>
    </citation>
    <scope>NUCLEOTIDE SEQUENCE [LARGE SCALE GENOMIC DNA]</scope>
    <source>
        <strain evidence="2 3">MSMB1960WGS</strain>
    </source>
</reference>
<dbReference type="Proteomes" id="UP000068603">
    <property type="component" value="Unassembled WGS sequence"/>
</dbReference>
<name>A0A106PAP2_9BURK</name>
<keyword evidence="1" id="KW-0472">Membrane</keyword>
<feature type="transmembrane region" description="Helical" evidence="1">
    <location>
        <begin position="68"/>
        <end position="87"/>
    </location>
</feature>
<evidence type="ECO:0000313" key="2">
    <source>
        <dbReference type="EMBL" id="KWA58007.1"/>
    </source>
</evidence>
<evidence type="ECO:0008006" key="4">
    <source>
        <dbReference type="Google" id="ProtNLM"/>
    </source>
</evidence>
<organism evidence="2">
    <name type="scientific">Burkholderia stagnalis</name>
    <dbReference type="NCBI Taxonomy" id="1503054"/>
    <lineage>
        <taxon>Bacteria</taxon>
        <taxon>Pseudomonadati</taxon>
        <taxon>Pseudomonadota</taxon>
        <taxon>Betaproteobacteria</taxon>
        <taxon>Burkholderiales</taxon>
        <taxon>Burkholderiaceae</taxon>
        <taxon>Burkholderia</taxon>
        <taxon>Burkholderia cepacia complex</taxon>
    </lineage>
</organism>
<evidence type="ECO:0000313" key="3">
    <source>
        <dbReference type="Proteomes" id="UP000068603"/>
    </source>
</evidence>
<proteinExistence type="predicted"/>
<dbReference type="Gene3D" id="1.20.1250.20">
    <property type="entry name" value="MFS general substrate transporter like domains"/>
    <property type="match status" value="1"/>
</dbReference>
<keyword evidence="1" id="KW-0812">Transmembrane</keyword>
<keyword evidence="1" id="KW-1133">Transmembrane helix</keyword>
<protein>
    <recommendedName>
        <fullName evidence="4">MFS transporter</fullName>
    </recommendedName>
</protein>
<dbReference type="AlphaFoldDB" id="A0A106PAP2"/>
<comment type="caution">
    <text evidence="2">The sequence shown here is derived from an EMBL/GenBank/DDBJ whole genome shotgun (WGS) entry which is preliminary data.</text>
</comment>
<dbReference type="InterPro" id="IPR036259">
    <property type="entry name" value="MFS_trans_sf"/>
</dbReference>